<feature type="transmembrane region" description="Helical" evidence="1">
    <location>
        <begin position="205"/>
        <end position="223"/>
    </location>
</feature>
<organism evidence="2 3">
    <name type="scientific">Demequina activiva</name>
    <dbReference type="NCBI Taxonomy" id="1582364"/>
    <lineage>
        <taxon>Bacteria</taxon>
        <taxon>Bacillati</taxon>
        <taxon>Actinomycetota</taxon>
        <taxon>Actinomycetes</taxon>
        <taxon>Micrococcales</taxon>
        <taxon>Demequinaceae</taxon>
        <taxon>Demequina</taxon>
    </lineage>
</organism>
<evidence type="ECO:0000313" key="2">
    <source>
        <dbReference type="EMBL" id="GIG55503.1"/>
    </source>
</evidence>
<dbReference type="RefSeq" id="WP_203657074.1">
    <property type="nucleotide sequence ID" value="NZ_BONR01000006.1"/>
</dbReference>
<dbReference type="PANTHER" id="PTHR41771:SF1">
    <property type="entry name" value="MEMBRANE PROTEIN"/>
    <property type="match status" value="1"/>
</dbReference>
<sequence length="389" mass="40830">MGAGHSHALERAPRASERTTIVLAVIVGAVLFLTTLGALAVWPSDWSLLRSVPVTYSGAQWVSVEVRSVDESTGAAQVTVVDDPSGELRELPPADLGTFEYEVGDQVRALELETGELIFGDFERDGPMLFLLVVYVLLVIAIARWRGIGALLGLVAAFGVVIFFTVPALFDGANPLITGLVTGSGALALLLYLAHGINARTTTAYLGTIAGLSITAVLAWWAVGASRLTGIWSEEGSHLELSGRSVDLQGLVLCGIVIAGLGVLNDVTVTQSSAIWELRAARPEISRWSLFQRGMRIGRDHIASTVYTIAFAYVGAALPAIMLISLYDSPLGTTLTGAEIAEEVVGTLVTSIGLVLAVPLTTGIAALVVGRDAIAVEDIEPDPSATMEA</sequence>
<name>A0A919Q7B1_9MICO</name>
<evidence type="ECO:0000313" key="3">
    <source>
        <dbReference type="Proteomes" id="UP000652354"/>
    </source>
</evidence>
<feature type="transmembrane region" description="Helical" evidence="1">
    <location>
        <begin position="344"/>
        <end position="369"/>
    </location>
</feature>
<reference evidence="2" key="1">
    <citation type="submission" date="2021-01" db="EMBL/GenBank/DDBJ databases">
        <title>Whole genome shotgun sequence of Demequina activiva NBRC 110675.</title>
        <authorList>
            <person name="Komaki H."/>
            <person name="Tamura T."/>
        </authorList>
    </citation>
    <scope>NUCLEOTIDE SEQUENCE</scope>
    <source>
        <strain evidence="2">NBRC 110675</strain>
    </source>
</reference>
<keyword evidence="3" id="KW-1185">Reference proteome</keyword>
<accession>A0A919Q7B1</accession>
<evidence type="ECO:0000256" key="1">
    <source>
        <dbReference type="SAM" id="Phobius"/>
    </source>
</evidence>
<dbReference type="AlphaFoldDB" id="A0A919Q7B1"/>
<feature type="transmembrane region" description="Helical" evidence="1">
    <location>
        <begin position="248"/>
        <end position="269"/>
    </location>
</feature>
<proteinExistence type="predicted"/>
<keyword evidence="1" id="KW-1133">Transmembrane helix</keyword>
<feature type="transmembrane region" description="Helical" evidence="1">
    <location>
        <begin position="176"/>
        <end position="193"/>
    </location>
</feature>
<dbReference type="Proteomes" id="UP000652354">
    <property type="component" value="Unassembled WGS sequence"/>
</dbReference>
<keyword evidence="1" id="KW-0812">Transmembrane</keyword>
<feature type="transmembrane region" description="Helical" evidence="1">
    <location>
        <begin position="21"/>
        <end position="42"/>
    </location>
</feature>
<evidence type="ECO:0008006" key="4">
    <source>
        <dbReference type="Google" id="ProtNLM"/>
    </source>
</evidence>
<keyword evidence="1" id="KW-0472">Membrane</keyword>
<feature type="transmembrane region" description="Helical" evidence="1">
    <location>
        <begin position="126"/>
        <end position="143"/>
    </location>
</feature>
<dbReference type="PANTHER" id="PTHR41771">
    <property type="entry name" value="MEMBRANE PROTEIN-RELATED"/>
    <property type="match status" value="1"/>
</dbReference>
<gene>
    <name evidence="2" type="ORF">Dac01nite_22550</name>
</gene>
<dbReference type="InterPro" id="IPR012507">
    <property type="entry name" value="YibE_F"/>
</dbReference>
<feature type="transmembrane region" description="Helical" evidence="1">
    <location>
        <begin position="150"/>
        <end position="170"/>
    </location>
</feature>
<comment type="caution">
    <text evidence="2">The sequence shown here is derived from an EMBL/GenBank/DDBJ whole genome shotgun (WGS) entry which is preliminary data.</text>
</comment>
<dbReference type="EMBL" id="BONR01000006">
    <property type="protein sequence ID" value="GIG55503.1"/>
    <property type="molecule type" value="Genomic_DNA"/>
</dbReference>
<protein>
    <recommendedName>
        <fullName evidence="4">YibE/F-like protein</fullName>
    </recommendedName>
</protein>
<feature type="transmembrane region" description="Helical" evidence="1">
    <location>
        <begin position="302"/>
        <end position="324"/>
    </location>
</feature>
<dbReference type="Pfam" id="PF07907">
    <property type="entry name" value="YibE_F"/>
    <property type="match status" value="1"/>
</dbReference>